<proteinExistence type="predicted"/>
<reference evidence="1 2" key="1">
    <citation type="journal article" date="2023" name="Genes (Basel)">
        <title>Chromosome-Level Genome Assembly and Circadian Gene Repertoire of the Patagonia Blennie Eleginops maclovinus-The Closest Ancestral Proxy of Antarctic Cryonotothenioids.</title>
        <authorList>
            <person name="Cheng C.C."/>
            <person name="Rivera-Colon A.G."/>
            <person name="Minhas B.F."/>
            <person name="Wilson L."/>
            <person name="Rayamajhi N."/>
            <person name="Vargas-Chacoff L."/>
            <person name="Catchen J.M."/>
        </authorList>
    </citation>
    <scope>NUCLEOTIDE SEQUENCE [LARGE SCALE GENOMIC DNA]</scope>
    <source>
        <strain evidence="1">JMC-PN-2008</strain>
    </source>
</reference>
<name>A0AAN7XAL1_ELEMC</name>
<dbReference type="AlphaFoldDB" id="A0AAN7XAL1"/>
<dbReference type="EMBL" id="JAUZQC010000015">
    <property type="protein sequence ID" value="KAK5858545.1"/>
    <property type="molecule type" value="Genomic_DNA"/>
</dbReference>
<comment type="caution">
    <text evidence="1">The sequence shown here is derived from an EMBL/GenBank/DDBJ whole genome shotgun (WGS) entry which is preliminary data.</text>
</comment>
<accession>A0AAN7XAL1</accession>
<dbReference type="Proteomes" id="UP001346869">
    <property type="component" value="Unassembled WGS sequence"/>
</dbReference>
<sequence>MTVSLKTVLQLWAFLRAKVMSSETFNWARAATGGQQTAFLHRLRPVVLLFAAWLQSVDVMSMPTQT</sequence>
<gene>
    <name evidence="1" type="ORF">PBY51_002678</name>
</gene>
<keyword evidence="2" id="KW-1185">Reference proteome</keyword>
<reference evidence="1 2" key="2">
    <citation type="journal article" date="2023" name="Mol. Biol. Evol.">
        <title>Genomics of Secondarily Temperate Adaptation in the Only Non-Antarctic Icefish.</title>
        <authorList>
            <person name="Rivera-Colon A.G."/>
            <person name="Rayamajhi N."/>
            <person name="Minhas B.F."/>
            <person name="Madrigal G."/>
            <person name="Bilyk K.T."/>
            <person name="Yoon V."/>
            <person name="Hune M."/>
            <person name="Gregory S."/>
            <person name="Cheng C.H.C."/>
            <person name="Catchen J.M."/>
        </authorList>
    </citation>
    <scope>NUCLEOTIDE SEQUENCE [LARGE SCALE GENOMIC DNA]</scope>
    <source>
        <strain evidence="1">JMC-PN-2008</strain>
    </source>
</reference>
<protein>
    <submittedName>
        <fullName evidence="1">Uncharacterized protein</fullName>
    </submittedName>
</protein>
<evidence type="ECO:0000313" key="2">
    <source>
        <dbReference type="Proteomes" id="UP001346869"/>
    </source>
</evidence>
<evidence type="ECO:0000313" key="1">
    <source>
        <dbReference type="EMBL" id="KAK5858545.1"/>
    </source>
</evidence>
<organism evidence="1 2">
    <name type="scientific">Eleginops maclovinus</name>
    <name type="common">Patagonian blennie</name>
    <name type="synonym">Eleginus maclovinus</name>
    <dbReference type="NCBI Taxonomy" id="56733"/>
    <lineage>
        <taxon>Eukaryota</taxon>
        <taxon>Metazoa</taxon>
        <taxon>Chordata</taxon>
        <taxon>Craniata</taxon>
        <taxon>Vertebrata</taxon>
        <taxon>Euteleostomi</taxon>
        <taxon>Actinopterygii</taxon>
        <taxon>Neopterygii</taxon>
        <taxon>Teleostei</taxon>
        <taxon>Neoteleostei</taxon>
        <taxon>Acanthomorphata</taxon>
        <taxon>Eupercaria</taxon>
        <taxon>Perciformes</taxon>
        <taxon>Notothenioidei</taxon>
        <taxon>Eleginopidae</taxon>
        <taxon>Eleginops</taxon>
    </lineage>
</organism>